<proteinExistence type="predicted"/>
<organism evidence="1 2">
    <name type="scientific">Chromobacterium indicum</name>
    <dbReference type="NCBI Taxonomy" id="3110228"/>
    <lineage>
        <taxon>Bacteria</taxon>
        <taxon>Pseudomonadati</taxon>
        <taxon>Pseudomonadota</taxon>
        <taxon>Betaproteobacteria</taxon>
        <taxon>Neisseriales</taxon>
        <taxon>Chromobacteriaceae</taxon>
        <taxon>Chromobacterium</taxon>
    </lineage>
</organism>
<name>A0ABV0CKF7_9NEIS</name>
<evidence type="ECO:0000313" key="2">
    <source>
        <dbReference type="Proteomes" id="UP001405405"/>
    </source>
</evidence>
<reference evidence="1 2" key="1">
    <citation type="submission" date="2023-12" db="EMBL/GenBank/DDBJ databases">
        <title>Chromobacterium sp. strain TRC.1.1.SA producing antimicrobial pigment.</title>
        <authorList>
            <person name="Verma N."/>
            <person name="Choksket S."/>
            <person name="Pinnaka A.K."/>
            <person name="Korpole S."/>
        </authorList>
    </citation>
    <scope>NUCLEOTIDE SEQUENCE [LARGE SCALE GENOMIC DNA]</scope>
    <source>
        <strain evidence="1 2">TRC1.1.SA</strain>
    </source>
</reference>
<comment type="caution">
    <text evidence="1">The sequence shown here is derived from an EMBL/GenBank/DDBJ whole genome shotgun (WGS) entry which is preliminary data.</text>
</comment>
<keyword evidence="2" id="KW-1185">Reference proteome</keyword>
<protein>
    <submittedName>
        <fullName evidence="1">Uncharacterized protein</fullName>
    </submittedName>
</protein>
<evidence type="ECO:0000313" key="1">
    <source>
        <dbReference type="EMBL" id="MEN7431373.1"/>
    </source>
</evidence>
<dbReference type="RefSeq" id="WP_346788656.1">
    <property type="nucleotide sequence ID" value="NZ_JAYFSJ010000007.1"/>
</dbReference>
<dbReference type="EMBL" id="JAYFSJ010000007">
    <property type="protein sequence ID" value="MEN7431373.1"/>
    <property type="molecule type" value="Genomic_DNA"/>
</dbReference>
<dbReference type="Proteomes" id="UP001405405">
    <property type="component" value="Unassembled WGS sequence"/>
</dbReference>
<sequence length="169" mass="18944">MHALITILSRSAAYYLHGIFEGRLDWIGPALPVWHFQSAWAGERTWPGFRARGLGPHLRKSGRRNFSGLTAFPFSAAGFGADGYGGEAGMWYLLSSKSPYFKRALWEIYSLFPAKGTVENGAGMECLYLYRMIVVNVASSLKKRLLNGFDEHNLLGKRMSQNNEYGGER</sequence>
<accession>A0ABV0CKF7</accession>
<gene>
    <name evidence="1" type="ORF">VA599_11485</name>
</gene>